<keyword evidence="2" id="KW-1185">Reference proteome</keyword>
<evidence type="ECO:0000313" key="1">
    <source>
        <dbReference type="EMBL" id="OMP12484.1"/>
    </source>
</evidence>
<dbReference type="Proteomes" id="UP000187203">
    <property type="component" value="Unassembled WGS sequence"/>
</dbReference>
<protein>
    <submittedName>
        <fullName evidence="1">Uncharacterized protein</fullName>
    </submittedName>
</protein>
<dbReference type="EMBL" id="AWUE01009209">
    <property type="protein sequence ID" value="OMP12484.1"/>
    <property type="molecule type" value="Genomic_DNA"/>
</dbReference>
<reference evidence="2" key="1">
    <citation type="submission" date="2013-09" db="EMBL/GenBank/DDBJ databases">
        <title>Corchorus olitorius genome sequencing.</title>
        <authorList>
            <person name="Alam M."/>
            <person name="Haque M.S."/>
            <person name="Islam M.S."/>
            <person name="Emdad E.M."/>
            <person name="Islam M.M."/>
            <person name="Ahmed B."/>
            <person name="Halim A."/>
            <person name="Hossen Q.M.M."/>
            <person name="Hossain M.Z."/>
            <person name="Ahmed R."/>
            <person name="Khan M.M."/>
            <person name="Islam R."/>
            <person name="Rashid M.M."/>
            <person name="Khan S.A."/>
            <person name="Rahman M.S."/>
            <person name="Alam M."/>
            <person name="Yahiya A.S."/>
            <person name="Khan M.S."/>
            <person name="Azam M.S."/>
            <person name="Haque T."/>
            <person name="Lashkar M.Z.H."/>
            <person name="Akhand A.I."/>
            <person name="Morshed G."/>
            <person name="Roy S."/>
            <person name="Uddin K.S."/>
            <person name="Rabeya T."/>
            <person name="Hossain A.S."/>
            <person name="Chowdhury A."/>
            <person name="Snigdha A.R."/>
            <person name="Mortoza M.S."/>
            <person name="Matin S.A."/>
            <person name="Hoque S.M.E."/>
            <person name="Islam M.K."/>
            <person name="Roy D.K."/>
            <person name="Haider R."/>
            <person name="Moosa M.M."/>
            <person name="Elias S.M."/>
            <person name="Hasan A.M."/>
            <person name="Jahan S."/>
            <person name="Shafiuddin M."/>
            <person name="Mahmood N."/>
            <person name="Shommy N.S."/>
        </authorList>
    </citation>
    <scope>NUCLEOTIDE SEQUENCE [LARGE SCALE GENOMIC DNA]</scope>
    <source>
        <strain evidence="2">cv. O-4</strain>
    </source>
</reference>
<comment type="caution">
    <text evidence="1">The sequence shown here is derived from an EMBL/GenBank/DDBJ whole genome shotgun (WGS) entry which is preliminary data.</text>
</comment>
<accession>A0A1R3KZF1</accession>
<evidence type="ECO:0000313" key="2">
    <source>
        <dbReference type="Proteomes" id="UP000187203"/>
    </source>
</evidence>
<organism evidence="1 2">
    <name type="scientific">Corchorus olitorius</name>
    <dbReference type="NCBI Taxonomy" id="93759"/>
    <lineage>
        <taxon>Eukaryota</taxon>
        <taxon>Viridiplantae</taxon>
        <taxon>Streptophyta</taxon>
        <taxon>Embryophyta</taxon>
        <taxon>Tracheophyta</taxon>
        <taxon>Spermatophyta</taxon>
        <taxon>Magnoliopsida</taxon>
        <taxon>eudicotyledons</taxon>
        <taxon>Gunneridae</taxon>
        <taxon>Pentapetalae</taxon>
        <taxon>rosids</taxon>
        <taxon>malvids</taxon>
        <taxon>Malvales</taxon>
        <taxon>Malvaceae</taxon>
        <taxon>Grewioideae</taxon>
        <taxon>Apeibeae</taxon>
        <taxon>Corchorus</taxon>
    </lineage>
</organism>
<proteinExistence type="predicted"/>
<gene>
    <name evidence="1" type="ORF">COLO4_03135</name>
</gene>
<sequence>MAWIGDSIAVSFAKAVPPIVPLSFGSALEASIFVYWPRLFVAQLVSSSLRLLRH</sequence>
<dbReference type="AlphaFoldDB" id="A0A1R3KZF1"/>
<name>A0A1R3KZF1_9ROSI</name>